<dbReference type="PROSITE" id="PS50003">
    <property type="entry name" value="PH_DOMAIN"/>
    <property type="match status" value="1"/>
</dbReference>
<evidence type="ECO:0000313" key="4">
    <source>
        <dbReference type="EMBL" id="KAG5455625.1"/>
    </source>
</evidence>
<dbReference type="PRINTS" id="PR00683">
    <property type="entry name" value="SPECTRINPH"/>
</dbReference>
<organism evidence="4 5">
    <name type="scientific">Olpidium bornovanus</name>
    <dbReference type="NCBI Taxonomy" id="278681"/>
    <lineage>
        <taxon>Eukaryota</taxon>
        <taxon>Fungi</taxon>
        <taxon>Fungi incertae sedis</taxon>
        <taxon>Olpidiomycota</taxon>
        <taxon>Olpidiomycotina</taxon>
        <taxon>Olpidiomycetes</taxon>
        <taxon>Olpidiales</taxon>
        <taxon>Olpidiaceae</taxon>
        <taxon>Olpidium</taxon>
    </lineage>
</organism>
<feature type="domain" description="PH" evidence="3">
    <location>
        <begin position="138"/>
        <end position="261"/>
    </location>
</feature>
<keyword evidence="1" id="KW-0175">Coiled coil</keyword>
<dbReference type="Gene3D" id="2.30.29.30">
    <property type="entry name" value="Pleckstrin-homology domain (PH domain)/Phosphotyrosine-binding domain (PTB)"/>
    <property type="match status" value="1"/>
</dbReference>
<evidence type="ECO:0000256" key="2">
    <source>
        <dbReference type="SAM" id="MobiDB-lite"/>
    </source>
</evidence>
<dbReference type="Proteomes" id="UP000673691">
    <property type="component" value="Unassembled WGS sequence"/>
</dbReference>
<protein>
    <submittedName>
        <fullName evidence="4">Pleckstrin homology domain-containing protein</fullName>
    </submittedName>
</protein>
<proteinExistence type="predicted"/>
<feature type="coiled-coil region" evidence="1">
    <location>
        <begin position="364"/>
        <end position="394"/>
    </location>
</feature>
<keyword evidence="5" id="KW-1185">Reference proteome</keyword>
<dbReference type="InterPro" id="IPR041681">
    <property type="entry name" value="PH_9"/>
</dbReference>
<dbReference type="InterPro" id="IPR001605">
    <property type="entry name" value="PH_dom-spectrin-type"/>
</dbReference>
<dbReference type="OrthoDB" id="2157641at2759"/>
<dbReference type="SMART" id="SM00233">
    <property type="entry name" value="PH"/>
    <property type="match status" value="1"/>
</dbReference>
<dbReference type="SUPFAM" id="SSF50729">
    <property type="entry name" value="PH domain-like"/>
    <property type="match status" value="1"/>
</dbReference>
<feature type="compositionally biased region" description="Low complexity" evidence="2">
    <location>
        <begin position="52"/>
        <end position="61"/>
    </location>
</feature>
<evidence type="ECO:0000313" key="5">
    <source>
        <dbReference type="Proteomes" id="UP000673691"/>
    </source>
</evidence>
<feature type="non-terminal residue" evidence="4">
    <location>
        <position position="1"/>
    </location>
</feature>
<sequence length="423" mass="46029">DVYTSVSRRRIEPPPWAEAALVGASPTSLVRAAATVRSLNALRSQSPGGGPSSSAGVVNSPLDGQSPGTVHDHPSPGVYSTLSPTSRASLSSSLGALFAFGLRHSASTSTVGSFATVATGDVFDKESLGNAAETSTAGNVKEGLLIRKHLLERTNKQATSRSWKKSRAVLQNAELMLYNDSVSGRSEICRPLGDKHPKPRPDLTLCLLHAVATALPGVYSHDRKREHVFAINLFNGGAYLLQAPTAAECADWIAKANLEAARRSREPLGQGVTNFDFGWGRVLERLREEEAEGDADGRPPARPFSEKDYDIREWKAPEPNVEAVSGLSEVGVVAEPCRRSRRNALAHQFARSKRRFFPDQGAQLESLTKRLGTLEEEIEKHHRLREKMQRAVRARVCPVFFRAAIVSRTCSDSAADPEPLQRR</sequence>
<evidence type="ECO:0000259" key="3">
    <source>
        <dbReference type="PROSITE" id="PS50003"/>
    </source>
</evidence>
<feature type="region of interest" description="Disordered" evidence="2">
    <location>
        <begin position="42"/>
        <end position="84"/>
    </location>
</feature>
<dbReference type="AlphaFoldDB" id="A0A8H7ZM18"/>
<comment type="caution">
    <text evidence="4">The sequence shown here is derived from an EMBL/GenBank/DDBJ whole genome shotgun (WGS) entry which is preliminary data.</text>
</comment>
<gene>
    <name evidence="4" type="ORF">BJ554DRAFT_4895</name>
</gene>
<dbReference type="GO" id="GO:0005543">
    <property type="term" value="F:phospholipid binding"/>
    <property type="evidence" value="ECO:0007669"/>
    <property type="project" value="InterPro"/>
</dbReference>
<evidence type="ECO:0000256" key="1">
    <source>
        <dbReference type="SAM" id="Coils"/>
    </source>
</evidence>
<dbReference type="Pfam" id="PF15410">
    <property type="entry name" value="PH_9"/>
    <property type="match status" value="1"/>
</dbReference>
<dbReference type="InterPro" id="IPR011993">
    <property type="entry name" value="PH-like_dom_sf"/>
</dbReference>
<dbReference type="InterPro" id="IPR001849">
    <property type="entry name" value="PH_domain"/>
</dbReference>
<reference evidence="4 5" key="1">
    <citation type="journal article" name="Sci. Rep.">
        <title>Genome-scale phylogenetic analyses confirm Olpidium as the closest living zoosporic fungus to the non-flagellated, terrestrial fungi.</title>
        <authorList>
            <person name="Chang Y."/>
            <person name="Rochon D."/>
            <person name="Sekimoto S."/>
            <person name="Wang Y."/>
            <person name="Chovatia M."/>
            <person name="Sandor L."/>
            <person name="Salamov A."/>
            <person name="Grigoriev I.V."/>
            <person name="Stajich J.E."/>
            <person name="Spatafora J.W."/>
        </authorList>
    </citation>
    <scope>NUCLEOTIDE SEQUENCE [LARGE SCALE GENOMIC DNA]</scope>
    <source>
        <strain evidence="4">S191</strain>
    </source>
</reference>
<accession>A0A8H7ZM18</accession>
<name>A0A8H7ZM18_9FUNG</name>
<dbReference type="EMBL" id="JAEFCI010013051">
    <property type="protein sequence ID" value="KAG5455625.1"/>
    <property type="molecule type" value="Genomic_DNA"/>
</dbReference>